<name>A0A250KLS4_9GAMM</name>
<dbReference type="PANTHER" id="PTHR30558:SF12">
    <property type="entry name" value="BIOPOLYMER TRANSPORT PROTEIN EXBD"/>
    <property type="match status" value="1"/>
</dbReference>
<dbReference type="Gene3D" id="3.30.420.270">
    <property type="match status" value="1"/>
</dbReference>
<evidence type="ECO:0000256" key="6">
    <source>
        <dbReference type="ARBA" id="ARBA00022475"/>
    </source>
</evidence>
<evidence type="ECO:0000256" key="9">
    <source>
        <dbReference type="ARBA" id="ARBA00022927"/>
    </source>
</evidence>
<evidence type="ECO:0000256" key="10">
    <source>
        <dbReference type="ARBA" id="ARBA00022989"/>
    </source>
</evidence>
<evidence type="ECO:0000256" key="3">
    <source>
        <dbReference type="ARBA" id="ARBA00005811"/>
    </source>
</evidence>
<evidence type="ECO:0000256" key="11">
    <source>
        <dbReference type="ARBA" id="ARBA00023136"/>
    </source>
</evidence>
<dbReference type="EMBL" id="AP017928">
    <property type="protein sequence ID" value="BBA32680.1"/>
    <property type="molecule type" value="Genomic_DNA"/>
</dbReference>
<keyword evidence="8 12" id="KW-0812">Transmembrane</keyword>
<keyword evidence="5 12" id="KW-0813">Transport</keyword>
<reference evidence="14 15" key="1">
    <citation type="submission" date="2016-12" db="EMBL/GenBank/DDBJ databases">
        <title>Genome sequencing of Methylocaldum marinum.</title>
        <authorList>
            <person name="Takeuchi M."/>
            <person name="Kamagata Y."/>
            <person name="Hiraoka S."/>
            <person name="Oshima K."/>
            <person name="Hattori M."/>
            <person name="Iwasaki W."/>
        </authorList>
    </citation>
    <scope>NUCLEOTIDE SEQUENCE [LARGE SCALE GENOMIC DNA]</scope>
    <source>
        <strain evidence="14 15">S8</strain>
    </source>
</reference>
<dbReference type="KEGG" id="mmai:sS8_0715"/>
<proteinExistence type="inferred from homology"/>
<feature type="transmembrane region" description="Helical" evidence="13">
    <location>
        <begin position="12"/>
        <end position="32"/>
    </location>
</feature>
<organism evidence="14 15">
    <name type="scientific">Methylocaldum marinum</name>
    <dbReference type="NCBI Taxonomy" id="1432792"/>
    <lineage>
        <taxon>Bacteria</taxon>
        <taxon>Pseudomonadati</taxon>
        <taxon>Pseudomonadota</taxon>
        <taxon>Gammaproteobacteria</taxon>
        <taxon>Methylococcales</taxon>
        <taxon>Methylococcaceae</taxon>
        <taxon>Methylocaldum</taxon>
    </lineage>
</organism>
<keyword evidence="6" id="KW-1003">Cell membrane</keyword>
<accession>A0A250KLS4</accession>
<comment type="subunit">
    <text evidence="4">The accessory proteins ExbB and ExbD seem to form a complex with TonB.</text>
</comment>
<keyword evidence="9 12" id="KW-0653">Protein transport</keyword>
<protein>
    <submittedName>
        <fullName evidence="14">Biopolymer transport protein exbD</fullName>
    </submittedName>
</protein>
<evidence type="ECO:0000256" key="2">
    <source>
        <dbReference type="ARBA" id="ARBA00004249"/>
    </source>
</evidence>
<keyword evidence="11 13" id="KW-0472">Membrane</keyword>
<sequence length="129" mass="14148">MDRDIDQINVIPLVDVMLVLLVIILTTATFIVTGQIPVNLAEAKEANQPQHEDPVFMTLTADGRLFLGEMPVALETLGDALSAYPKERLIVLRADRALVLETFVKVVDGIKSHGFPRVSLEVERGEPAS</sequence>
<evidence type="ECO:0000256" key="5">
    <source>
        <dbReference type="ARBA" id="ARBA00022448"/>
    </source>
</evidence>
<keyword evidence="7" id="KW-0997">Cell inner membrane</keyword>
<dbReference type="GO" id="GO:0015031">
    <property type="term" value="P:protein transport"/>
    <property type="evidence" value="ECO:0007669"/>
    <property type="project" value="UniProtKB-KW"/>
</dbReference>
<evidence type="ECO:0000313" key="15">
    <source>
        <dbReference type="Proteomes" id="UP000266313"/>
    </source>
</evidence>
<dbReference type="PANTHER" id="PTHR30558">
    <property type="entry name" value="EXBD MEMBRANE COMPONENT OF PMF-DRIVEN MACROMOLECULE IMPORT SYSTEM"/>
    <property type="match status" value="1"/>
</dbReference>
<dbReference type="Pfam" id="PF02472">
    <property type="entry name" value="ExbD"/>
    <property type="match status" value="1"/>
</dbReference>
<evidence type="ECO:0000256" key="7">
    <source>
        <dbReference type="ARBA" id="ARBA00022519"/>
    </source>
</evidence>
<evidence type="ECO:0000313" key="14">
    <source>
        <dbReference type="EMBL" id="BBA32680.1"/>
    </source>
</evidence>
<evidence type="ECO:0000256" key="8">
    <source>
        <dbReference type="ARBA" id="ARBA00022692"/>
    </source>
</evidence>
<gene>
    <name evidence="14" type="ORF">sS8_0715</name>
</gene>
<keyword evidence="10 13" id="KW-1133">Transmembrane helix</keyword>
<dbReference type="Proteomes" id="UP000266313">
    <property type="component" value="Chromosome"/>
</dbReference>
<keyword evidence="15" id="KW-1185">Reference proteome</keyword>
<comment type="similarity">
    <text evidence="3 12">Belongs to the ExbD/TolR family.</text>
</comment>
<dbReference type="RefSeq" id="WP_119628429.1">
    <property type="nucleotide sequence ID" value="NZ_AP017928.1"/>
</dbReference>
<comment type="subcellular location">
    <subcellularLocation>
        <location evidence="2">Cell inner membrane</location>
        <topology evidence="2">Single-pass type II membrane protein</topology>
    </subcellularLocation>
    <subcellularLocation>
        <location evidence="12">Cell membrane</location>
        <topology evidence="12">Single-pass type II membrane protein</topology>
    </subcellularLocation>
</comment>
<evidence type="ECO:0000256" key="1">
    <source>
        <dbReference type="ARBA" id="ARBA00003540"/>
    </source>
</evidence>
<dbReference type="OrthoDB" id="9798629at2"/>
<dbReference type="GO" id="GO:0022857">
    <property type="term" value="F:transmembrane transporter activity"/>
    <property type="evidence" value="ECO:0007669"/>
    <property type="project" value="InterPro"/>
</dbReference>
<evidence type="ECO:0000256" key="13">
    <source>
        <dbReference type="SAM" id="Phobius"/>
    </source>
</evidence>
<evidence type="ECO:0000256" key="4">
    <source>
        <dbReference type="ARBA" id="ARBA00011471"/>
    </source>
</evidence>
<dbReference type="GO" id="GO:0005886">
    <property type="term" value="C:plasma membrane"/>
    <property type="evidence" value="ECO:0007669"/>
    <property type="project" value="UniProtKB-SubCell"/>
</dbReference>
<dbReference type="InterPro" id="IPR003400">
    <property type="entry name" value="ExbD"/>
</dbReference>
<evidence type="ECO:0000256" key="12">
    <source>
        <dbReference type="RuleBase" id="RU003879"/>
    </source>
</evidence>
<dbReference type="AlphaFoldDB" id="A0A250KLS4"/>
<comment type="function">
    <text evidence="1">Involved in the TonB-dependent energy-dependent transport of various receptor-bound substrates.</text>
</comment>